<keyword evidence="16" id="KW-1185">Reference proteome</keyword>
<dbReference type="Proteomes" id="UP000663829">
    <property type="component" value="Unassembled WGS sequence"/>
</dbReference>
<keyword evidence="5 11" id="KW-0808">Transferase</keyword>
<evidence type="ECO:0000256" key="11">
    <source>
        <dbReference type="RuleBase" id="RU003832"/>
    </source>
</evidence>
<dbReference type="EMBL" id="CAJNOQ010000807">
    <property type="protein sequence ID" value="CAF0840676.1"/>
    <property type="molecule type" value="Genomic_DNA"/>
</dbReference>
<dbReference type="GO" id="GO:0046920">
    <property type="term" value="F:alpha-(1-&gt;3)-fucosyltransferase activity"/>
    <property type="evidence" value="ECO:0007669"/>
    <property type="project" value="TreeGrafter"/>
</dbReference>
<evidence type="ECO:0000256" key="6">
    <source>
        <dbReference type="ARBA" id="ARBA00022692"/>
    </source>
</evidence>
<keyword evidence="4 11" id="KW-0328">Glycosyltransferase</keyword>
<gene>
    <name evidence="14" type="ORF">GPM918_LOCUS5548</name>
    <name evidence="15" type="ORF">SRO942_LOCUS5548</name>
</gene>
<sequence length="419" mass="50289">MKGREDHYSRSRYKLHGRDKIIDNYFISPTIYPLPGQNLNILNYFLRKDSMKQVEDNESMAKKKKVILYNQFESIPRQNKNYLIVAYTDVLGQPRFCSTSDKTIFGEQCPYSNCHYTCNHSLMSEANLLLMHKHDINMDKLPEIRDPNQIWLFWLDEANEDTPKYDKLHMNWTMSYKFSAEASLASYGITLLRQEPLSHNKFKNWINQNFKQRHNQAICNCQPKKRLQYYYQLRPYFPIVVRGKCIPSNESDPTQTSIEFGQKYFAQKFSLKNITGNKCDRNSNCEKNQLTTNKFYLAFESQTCSDYITEKFWRAFAHGTIPIVYGPSREHYLRIAPPNSFIYVDDYKNKEDLANHLFKIASNQTEYEKYHKWRQHYHVKYLAEDVDPYRFCELCYRLNTINDRIWYENMNDWFLEKCR</sequence>
<evidence type="ECO:0000256" key="5">
    <source>
        <dbReference type="ARBA" id="ARBA00022679"/>
    </source>
</evidence>
<protein>
    <recommendedName>
        <fullName evidence="11">Fucosyltransferase</fullName>
        <ecNumber evidence="11">2.4.1.-</ecNumber>
    </recommendedName>
</protein>
<dbReference type="EMBL" id="CAJOBC010000807">
    <property type="protein sequence ID" value="CAF3628042.1"/>
    <property type="molecule type" value="Genomic_DNA"/>
</dbReference>
<reference evidence="14" key="1">
    <citation type="submission" date="2021-02" db="EMBL/GenBank/DDBJ databases">
        <authorList>
            <person name="Nowell W R."/>
        </authorList>
    </citation>
    <scope>NUCLEOTIDE SEQUENCE</scope>
</reference>
<dbReference type="InterPro" id="IPR001503">
    <property type="entry name" value="Glyco_trans_10"/>
</dbReference>
<evidence type="ECO:0000313" key="15">
    <source>
        <dbReference type="EMBL" id="CAF3628042.1"/>
    </source>
</evidence>
<keyword evidence="7" id="KW-0735">Signal-anchor</keyword>
<dbReference type="InterPro" id="IPR055270">
    <property type="entry name" value="Glyco_tran_10_C"/>
</dbReference>
<dbReference type="EC" id="2.4.1.-" evidence="11"/>
<feature type="domain" description="Fucosyltransferase N-terminal" evidence="13">
    <location>
        <begin position="82"/>
        <end position="182"/>
    </location>
</feature>
<comment type="caution">
    <text evidence="14">The sequence shown here is derived from an EMBL/GenBank/DDBJ whole genome shotgun (WGS) entry which is preliminary data.</text>
</comment>
<dbReference type="PANTHER" id="PTHR11929">
    <property type="entry name" value="ALPHA- 1,3 -FUCOSYLTRANSFERASE"/>
    <property type="match status" value="1"/>
</dbReference>
<dbReference type="Pfam" id="PF00852">
    <property type="entry name" value="Glyco_transf_10"/>
    <property type="match status" value="1"/>
</dbReference>
<feature type="domain" description="Fucosyltransferase C-terminal" evidence="12">
    <location>
        <begin position="216"/>
        <end position="413"/>
    </location>
</feature>
<dbReference type="GO" id="GO:0032580">
    <property type="term" value="C:Golgi cisterna membrane"/>
    <property type="evidence" value="ECO:0007669"/>
    <property type="project" value="UniProtKB-SubCell"/>
</dbReference>
<evidence type="ECO:0000313" key="14">
    <source>
        <dbReference type="EMBL" id="CAF0840676.1"/>
    </source>
</evidence>
<evidence type="ECO:0000256" key="1">
    <source>
        <dbReference type="ARBA" id="ARBA00004167"/>
    </source>
</evidence>
<evidence type="ECO:0000259" key="12">
    <source>
        <dbReference type="Pfam" id="PF00852"/>
    </source>
</evidence>
<keyword evidence="11" id="KW-0333">Golgi apparatus</keyword>
<keyword evidence="9" id="KW-0472">Membrane</keyword>
<keyword evidence="6 11" id="KW-0812">Transmembrane</keyword>
<dbReference type="Gene3D" id="3.40.50.11660">
    <property type="entry name" value="Glycosyl transferase family 10, C-terminal domain"/>
    <property type="match status" value="1"/>
</dbReference>
<evidence type="ECO:0000256" key="4">
    <source>
        <dbReference type="ARBA" id="ARBA00022676"/>
    </source>
</evidence>
<evidence type="ECO:0000259" key="13">
    <source>
        <dbReference type="Pfam" id="PF17039"/>
    </source>
</evidence>
<dbReference type="InterPro" id="IPR031481">
    <property type="entry name" value="Glyco_tran_10_N"/>
</dbReference>
<dbReference type="Proteomes" id="UP000681722">
    <property type="component" value="Unassembled WGS sequence"/>
</dbReference>
<dbReference type="UniPathway" id="UPA00378"/>
<organism evidence="14 16">
    <name type="scientific">Didymodactylos carnosus</name>
    <dbReference type="NCBI Taxonomy" id="1234261"/>
    <lineage>
        <taxon>Eukaryota</taxon>
        <taxon>Metazoa</taxon>
        <taxon>Spiralia</taxon>
        <taxon>Gnathifera</taxon>
        <taxon>Rotifera</taxon>
        <taxon>Eurotatoria</taxon>
        <taxon>Bdelloidea</taxon>
        <taxon>Philodinida</taxon>
        <taxon>Philodinidae</taxon>
        <taxon>Didymodactylos</taxon>
    </lineage>
</organism>
<dbReference type="PANTHER" id="PTHR11929:SF145">
    <property type="entry name" value="ALPHA-(1,3)-FUCOSYLTRANSFERASE FUT-1"/>
    <property type="match status" value="1"/>
</dbReference>
<evidence type="ECO:0000256" key="7">
    <source>
        <dbReference type="ARBA" id="ARBA00022968"/>
    </source>
</evidence>
<evidence type="ECO:0000256" key="3">
    <source>
        <dbReference type="ARBA" id="ARBA00008919"/>
    </source>
</evidence>
<evidence type="ECO:0000256" key="10">
    <source>
        <dbReference type="ARBA" id="ARBA00023180"/>
    </source>
</evidence>
<comment type="pathway">
    <text evidence="2">Protein modification; protein glycosylation.</text>
</comment>
<dbReference type="SUPFAM" id="SSF53756">
    <property type="entry name" value="UDP-Glycosyltransferase/glycogen phosphorylase"/>
    <property type="match status" value="1"/>
</dbReference>
<dbReference type="AlphaFoldDB" id="A0A813V6K2"/>
<name>A0A813V6K2_9BILA</name>
<dbReference type="InterPro" id="IPR038577">
    <property type="entry name" value="GT10-like_C_sf"/>
</dbReference>
<evidence type="ECO:0000313" key="16">
    <source>
        <dbReference type="Proteomes" id="UP000663829"/>
    </source>
</evidence>
<comment type="similarity">
    <text evidence="3 11">Belongs to the glycosyltransferase 10 family.</text>
</comment>
<keyword evidence="10" id="KW-0325">Glycoprotein</keyword>
<dbReference type="OrthoDB" id="427096at2759"/>
<evidence type="ECO:0000256" key="8">
    <source>
        <dbReference type="ARBA" id="ARBA00022989"/>
    </source>
</evidence>
<evidence type="ECO:0000256" key="9">
    <source>
        <dbReference type="ARBA" id="ARBA00023136"/>
    </source>
</evidence>
<comment type="subcellular location">
    <subcellularLocation>
        <location evidence="11">Golgi apparatus</location>
        <location evidence="11">Golgi stack membrane</location>
        <topology evidence="11">Single-pass type II membrane protein</topology>
    </subcellularLocation>
    <subcellularLocation>
        <location evidence="1">Membrane</location>
        <topology evidence="1">Single-pass membrane protein</topology>
    </subcellularLocation>
</comment>
<evidence type="ECO:0000256" key="2">
    <source>
        <dbReference type="ARBA" id="ARBA00004922"/>
    </source>
</evidence>
<proteinExistence type="inferred from homology"/>
<accession>A0A813V6K2</accession>
<keyword evidence="8" id="KW-1133">Transmembrane helix</keyword>
<dbReference type="Pfam" id="PF17039">
    <property type="entry name" value="Glyco_tran_10_N"/>
    <property type="match status" value="1"/>
</dbReference>